<protein>
    <submittedName>
        <fullName evidence="1">Uncharacterized protein</fullName>
    </submittedName>
</protein>
<keyword evidence="2" id="KW-1185">Reference proteome</keyword>
<reference evidence="1" key="1">
    <citation type="submission" date="2023-04" db="EMBL/GenBank/DDBJ databases">
        <title>Draft Genome sequencing of Naganishia species isolated from polar environments using Oxford Nanopore Technology.</title>
        <authorList>
            <person name="Leo P."/>
            <person name="Venkateswaran K."/>
        </authorList>
    </citation>
    <scope>NUCLEOTIDE SEQUENCE</scope>
    <source>
        <strain evidence="1">MNA-CCFEE 5262</strain>
    </source>
</reference>
<gene>
    <name evidence="1" type="ORF">QFC20_004259</name>
</gene>
<dbReference type="EMBL" id="JASBWS010000047">
    <property type="protein sequence ID" value="KAJ9105772.1"/>
    <property type="molecule type" value="Genomic_DNA"/>
</dbReference>
<comment type="caution">
    <text evidence="1">The sequence shown here is derived from an EMBL/GenBank/DDBJ whole genome shotgun (WGS) entry which is preliminary data.</text>
</comment>
<evidence type="ECO:0000313" key="1">
    <source>
        <dbReference type="EMBL" id="KAJ9105772.1"/>
    </source>
</evidence>
<sequence length="898" mass="98328">MTDSSGKKRKIESGAEEDEENGGKKAVRIFVGGERPTHAVIQGLQDQVAELQRLLEAQQKESRLLERKTREPSVNGRDAISPIRMKPPPARAPSGASEVGVDGSLTEYRRGSTEKPLLERNGFALQGSPLSTLKPIPIPSERNSPEPEQDDVHGIAHYSTSAFFDATCVPPSTEDVAAETRSGASAGTSSTWGISPHHGDDIPSVDGIKAEHSDAPTQPAFRLPSDSHLRSHLEKVERGTRQRRESIVQAIPEIDAEDLVRQNELMARAAQARHCERIDFTTGVLDFDGWPPSLVRHLLELHFNRQHHAFCITYRPAFMRDMASGGPYFSKLLLNAILYGVSKYSDRQELSLPTLRGGLGFLDRAKTLLGQDLHEPSVPTIQALLLLANSLGAQGIAGNGSMLYLKIGIDREDVKSRVSAETREINRRVVWAAYVIDKLQSLYQGRSYCLPLHTLHVLPEFLDLYEELEEWQPYAFPGAQTTITTTAYSVSTFQALCRLSIIIEHIIGEIYTGTTRRTKQARRTKRDELDRELRSWKQSLPPHLCFNPREPVHIPTPMIFSLHALYHTSTIILHRPFVESTEEFFSDSASTTASWSACVAAAVAFTQCLRLYRQIFTIRRAPYLISYATYVASTIHVRAVAAENAMLDKIQAAQNPRGANGTTREPSDATKALKLCWDALVEAGKVNAGCRKAQNIIAGLMDKLGITLGGTPRVVDVPLPDSESNASRGERDVVADGTNTTPPFPVTTPNPAEQVDIESIMRSFWWPEPYDATLPSQTQEAAEGLGSVGGFRPVPPVMEYGSQMQPASSFGGTTTPSFMSSMMNTGFDPSLGAPIHQLQQPVFPNATGFSLPPSRPHSVAIGADGPGDDFGLFGSGGATSAMLDPLIGFLHEEPLYGT</sequence>
<name>A0ACC2W2E8_9TREE</name>
<accession>A0ACC2W2E8</accession>
<evidence type="ECO:0000313" key="2">
    <source>
        <dbReference type="Proteomes" id="UP001230649"/>
    </source>
</evidence>
<organism evidence="1 2">
    <name type="scientific">Naganishia adeliensis</name>
    <dbReference type="NCBI Taxonomy" id="92952"/>
    <lineage>
        <taxon>Eukaryota</taxon>
        <taxon>Fungi</taxon>
        <taxon>Dikarya</taxon>
        <taxon>Basidiomycota</taxon>
        <taxon>Agaricomycotina</taxon>
        <taxon>Tremellomycetes</taxon>
        <taxon>Filobasidiales</taxon>
        <taxon>Filobasidiaceae</taxon>
        <taxon>Naganishia</taxon>
    </lineage>
</organism>
<proteinExistence type="predicted"/>
<dbReference type="Proteomes" id="UP001230649">
    <property type="component" value="Unassembled WGS sequence"/>
</dbReference>